<dbReference type="GO" id="GO:0031179">
    <property type="term" value="P:peptide modification"/>
    <property type="evidence" value="ECO:0007669"/>
    <property type="project" value="InterPro"/>
</dbReference>
<keyword evidence="1" id="KW-0479">Metal-binding</keyword>
<dbReference type="RefSeq" id="WP_236089870.1">
    <property type="nucleotide sequence ID" value="NZ_JAKGSG010000038.1"/>
</dbReference>
<dbReference type="InterPro" id="IPR007822">
    <property type="entry name" value="LANC-like"/>
</dbReference>
<evidence type="ECO:0000313" key="3">
    <source>
        <dbReference type="Proteomes" id="UP001165405"/>
    </source>
</evidence>
<sequence>MSALTSGVSQDVALSVVDDVAHRLSDPADVRVGSGRRRGQSLGGGAAGISLLHVERALTGHGSWDSAVAWLRRACSEDLSVGVNAGLFFGAPAVGHLLHCAQAADVVPRQAIERVDRAVVGLATARLAAAEERLAGAGRRPPLAEFDLIRGLAGLGTYLVHHVPGHDVTGNLLSYLVRLSGPHATPDDLPGWWSNTAPNGERTPEYADGHANLGLAHGAAAHLAVLAVALRSGVEAPGHRDAIRNVCSWYDLWARSDEQGTWWPGLLTLGQAQGHEPFPERRQRPSWCYGSAGIARALQLAGLALDDSDRARGAEAVLLADADDPSQVAALDGTGLCHGTAGLLLSAWRTGTEATGPALLEAASALAADVARSLDATSDLTELLDGTAGAALALHTVTVDHWEAQWDSCLLLS</sequence>
<dbReference type="InterPro" id="IPR033889">
    <property type="entry name" value="LanC"/>
</dbReference>
<dbReference type="CDD" id="cd04793">
    <property type="entry name" value="LanC"/>
    <property type="match status" value="1"/>
</dbReference>
<evidence type="ECO:0000256" key="1">
    <source>
        <dbReference type="PIRSR" id="PIRSR607822-1"/>
    </source>
</evidence>
<comment type="caution">
    <text evidence="2">The sequence shown here is derived from an EMBL/GenBank/DDBJ whole genome shotgun (WGS) entry which is preliminary data.</text>
</comment>
<proteinExistence type="predicted"/>
<dbReference type="PRINTS" id="PR01950">
    <property type="entry name" value="LANCSUPER"/>
</dbReference>
<feature type="binding site" evidence="1">
    <location>
        <position position="288"/>
    </location>
    <ligand>
        <name>Zn(2+)</name>
        <dbReference type="ChEBI" id="CHEBI:29105"/>
    </ligand>
</feature>
<dbReference type="PRINTS" id="PR01955">
    <property type="entry name" value="LANCFRANKIA"/>
</dbReference>
<dbReference type="SMART" id="SM01260">
    <property type="entry name" value="LANC_like"/>
    <property type="match status" value="1"/>
</dbReference>
<dbReference type="AlphaFoldDB" id="A0AA41U850"/>
<evidence type="ECO:0000313" key="2">
    <source>
        <dbReference type="EMBL" id="MCF4122070.1"/>
    </source>
</evidence>
<gene>
    <name evidence="2" type="ORF">L1785_13890</name>
</gene>
<keyword evidence="1" id="KW-0862">Zinc</keyword>
<dbReference type="GO" id="GO:0046872">
    <property type="term" value="F:metal ion binding"/>
    <property type="evidence" value="ECO:0007669"/>
    <property type="project" value="UniProtKB-KW"/>
</dbReference>
<dbReference type="Proteomes" id="UP001165405">
    <property type="component" value="Unassembled WGS sequence"/>
</dbReference>
<keyword evidence="3" id="KW-1185">Reference proteome</keyword>
<feature type="binding site" evidence="1">
    <location>
        <position position="338"/>
    </location>
    <ligand>
        <name>Zn(2+)</name>
        <dbReference type="ChEBI" id="CHEBI:29105"/>
    </ligand>
</feature>
<dbReference type="Gene3D" id="1.50.10.20">
    <property type="match status" value="1"/>
</dbReference>
<name>A0AA41U850_9MICO</name>
<dbReference type="Pfam" id="PF05147">
    <property type="entry name" value="LANC_like"/>
    <property type="match status" value="1"/>
</dbReference>
<dbReference type="SUPFAM" id="SSF158745">
    <property type="entry name" value="LanC-like"/>
    <property type="match status" value="1"/>
</dbReference>
<feature type="binding site" evidence="1">
    <location>
        <position position="337"/>
    </location>
    <ligand>
        <name>Zn(2+)</name>
        <dbReference type="ChEBI" id="CHEBI:29105"/>
    </ligand>
</feature>
<accession>A0AA41U850</accession>
<protein>
    <submittedName>
        <fullName evidence="2">Lanthionine synthetase C family protein</fullName>
    </submittedName>
</protein>
<reference evidence="2" key="1">
    <citation type="submission" date="2022-01" db="EMBL/GenBank/DDBJ databases">
        <title>Antribacter sp. nov., isolated from Guizhou of China.</title>
        <authorList>
            <person name="Chengliang C."/>
            <person name="Ya Z."/>
        </authorList>
    </citation>
    <scope>NUCLEOTIDE SEQUENCE</scope>
    <source>
        <strain evidence="2">KLBMP 9083</strain>
    </source>
</reference>
<organism evidence="2 3">
    <name type="scientific">Antribacter soli</name>
    <dbReference type="NCBI Taxonomy" id="2910976"/>
    <lineage>
        <taxon>Bacteria</taxon>
        <taxon>Bacillati</taxon>
        <taxon>Actinomycetota</taxon>
        <taxon>Actinomycetes</taxon>
        <taxon>Micrococcales</taxon>
        <taxon>Promicromonosporaceae</taxon>
        <taxon>Antribacter</taxon>
    </lineage>
</organism>
<dbReference type="EMBL" id="JAKGSG010000038">
    <property type="protein sequence ID" value="MCF4122070.1"/>
    <property type="molecule type" value="Genomic_DNA"/>
</dbReference>